<organism evidence="9 10">
    <name type="scientific">[Torrubiella] hemipterigena</name>
    <dbReference type="NCBI Taxonomy" id="1531966"/>
    <lineage>
        <taxon>Eukaryota</taxon>
        <taxon>Fungi</taxon>
        <taxon>Dikarya</taxon>
        <taxon>Ascomycota</taxon>
        <taxon>Pezizomycotina</taxon>
        <taxon>Sordariomycetes</taxon>
        <taxon>Hypocreomycetidae</taxon>
        <taxon>Hypocreales</taxon>
        <taxon>Clavicipitaceae</taxon>
        <taxon>Clavicipitaceae incertae sedis</taxon>
        <taxon>'Torrubiella' clade</taxon>
    </lineage>
</organism>
<dbReference type="STRING" id="1531966.A0A0A1TA63"/>
<dbReference type="AlphaFoldDB" id="A0A0A1TA63"/>
<dbReference type="GO" id="GO:0006506">
    <property type="term" value="P:GPI anchor biosynthetic process"/>
    <property type="evidence" value="ECO:0007669"/>
    <property type="project" value="UniProtKB-UniPathway"/>
</dbReference>
<feature type="transmembrane region" description="Helical" evidence="8">
    <location>
        <begin position="71"/>
        <end position="92"/>
    </location>
</feature>
<reference evidence="9 10" key="1">
    <citation type="journal article" date="2015" name="Genome Announc.">
        <title>Draft Genome Sequence and Gene Annotation of the Entomopathogenic Fungus Verticillium hemipterigenum.</title>
        <authorList>
            <person name="Horn F."/>
            <person name="Habel A."/>
            <person name="Scharf D.H."/>
            <person name="Dworschak J."/>
            <person name="Brakhage A.A."/>
            <person name="Guthke R."/>
            <person name="Hertweck C."/>
            <person name="Linde J."/>
        </authorList>
    </citation>
    <scope>NUCLEOTIDE SEQUENCE [LARGE SCALE GENOMIC DNA]</scope>
</reference>
<keyword evidence="3" id="KW-0337">GPI-anchor biosynthesis</keyword>
<evidence type="ECO:0000256" key="7">
    <source>
        <dbReference type="ARBA" id="ARBA00023136"/>
    </source>
</evidence>
<dbReference type="GO" id="GO:0005789">
    <property type="term" value="C:endoplasmic reticulum membrane"/>
    <property type="evidence" value="ECO:0007669"/>
    <property type="project" value="UniProtKB-SubCell"/>
</dbReference>
<dbReference type="Pfam" id="PF06699">
    <property type="entry name" value="PIG-F"/>
    <property type="match status" value="1"/>
</dbReference>
<evidence type="ECO:0000256" key="5">
    <source>
        <dbReference type="ARBA" id="ARBA00022824"/>
    </source>
</evidence>
<evidence type="ECO:0000256" key="6">
    <source>
        <dbReference type="ARBA" id="ARBA00022989"/>
    </source>
</evidence>
<feature type="transmembrane region" description="Helical" evidence="8">
    <location>
        <begin position="40"/>
        <end position="59"/>
    </location>
</feature>
<gene>
    <name evidence="9" type="ORF">VHEMI07358</name>
</gene>
<comment type="pathway">
    <text evidence="2">Glycolipid biosynthesis; glycosylphosphatidylinositol-anchor biosynthesis.</text>
</comment>
<evidence type="ECO:0000256" key="3">
    <source>
        <dbReference type="ARBA" id="ARBA00022502"/>
    </source>
</evidence>
<feature type="transmembrane region" description="Helical" evidence="8">
    <location>
        <begin position="185"/>
        <end position="204"/>
    </location>
</feature>
<comment type="subcellular location">
    <subcellularLocation>
        <location evidence="1">Endoplasmic reticulum membrane</location>
        <topology evidence="1">Multi-pass membrane protein</topology>
    </subcellularLocation>
</comment>
<name>A0A0A1TA63_9HYPO</name>
<feature type="transmembrane region" description="Helical" evidence="8">
    <location>
        <begin position="216"/>
        <end position="237"/>
    </location>
</feature>
<sequence>MSSTATKGAADSDKQESKTVQLHIQAVSAFDSPLAKGFALGRPAILLAALASGMSYLVADPTWALWVSLPALSLLQMGYVITTLPAAGSVAVTKSRPGEKKKKNADPTRPFFVSLFSLIMSLVATPAFYILFVLFGAPFLNNTLSTLLCAIHLILLGFFPVFYVRGLHKESFLAIAGATAPLDETYGALLGAVLGAWLGAIPIPLDWDRDWQRWPITIVVGMYAGSCLGSLLCGTLLHGKRLASPSTEDEKEE</sequence>
<evidence type="ECO:0000256" key="4">
    <source>
        <dbReference type="ARBA" id="ARBA00022692"/>
    </source>
</evidence>
<evidence type="ECO:0000256" key="1">
    <source>
        <dbReference type="ARBA" id="ARBA00004477"/>
    </source>
</evidence>
<feature type="transmembrane region" description="Helical" evidence="8">
    <location>
        <begin position="112"/>
        <end position="137"/>
    </location>
</feature>
<keyword evidence="7 8" id="KW-0472">Membrane</keyword>
<dbReference type="Proteomes" id="UP000039046">
    <property type="component" value="Unassembled WGS sequence"/>
</dbReference>
<dbReference type="EMBL" id="CDHN01000004">
    <property type="protein sequence ID" value="CEJ91659.1"/>
    <property type="molecule type" value="Genomic_DNA"/>
</dbReference>
<dbReference type="OrthoDB" id="17366at2759"/>
<evidence type="ECO:0000256" key="2">
    <source>
        <dbReference type="ARBA" id="ARBA00004687"/>
    </source>
</evidence>
<dbReference type="InterPro" id="IPR009580">
    <property type="entry name" value="GPI_biosynthesis_protein_Pig-F"/>
</dbReference>
<keyword evidence="6 8" id="KW-1133">Transmembrane helix</keyword>
<feature type="transmembrane region" description="Helical" evidence="8">
    <location>
        <begin position="143"/>
        <end position="164"/>
    </location>
</feature>
<evidence type="ECO:0000313" key="10">
    <source>
        <dbReference type="Proteomes" id="UP000039046"/>
    </source>
</evidence>
<evidence type="ECO:0000313" key="9">
    <source>
        <dbReference type="EMBL" id="CEJ91659.1"/>
    </source>
</evidence>
<evidence type="ECO:0008006" key="11">
    <source>
        <dbReference type="Google" id="ProtNLM"/>
    </source>
</evidence>
<keyword evidence="4 8" id="KW-0812">Transmembrane</keyword>
<keyword evidence="5" id="KW-0256">Endoplasmic reticulum</keyword>
<proteinExistence type="predicted"/>
<protein>
    <recommendedName>
        <fullName evidence="11">Glycosylphosphatidylinositol anchor biosynthesis protein 11</fullName>
    </recommendedName>
</protein>
<dbReference type="HOGENOM" id="CLU_069429_1_0_1"/>
<dbReference type="UniPathway" id="UPA00196"/>
<accession>A0A0A1TA63</accession>
<keyword evidence="10" id="KW-1185">Reference proteome</keyword>
<evidence type="ECO:0000256" key="8">
    <source>
        <dbReference type="SAM" id="Phobius"/>
    </source>
</evidence>